<evidence type="ECO:0000256" key="3">
    <source>
        <dbReference type="ARBA" id="ARBA00022598"/>
    </source>
</evidence>
<dbReference type="InterPro" id="IPR014729">
    <property type="entry name" value="Rossmann-like_a/b/a_fold"/>
</dbReference>
<evidence type="ECO:0000313" key="11">
    <source>
        <dbReference type="EMBL" id="RUS32430.1"/>
    </source>
</evidence>
<keyword evidence="4" id="KW-0547">Nucleotide-binding</keyword>
<dbReference type="SUPFAM" id="SSF50677">
    <property type="entry name" value="ValRS/IleRS/LeuRS editing domain"/>
    <property type="match status" value="1"/>
</dbReference>
<feature type="domain" description="Aminoacyl-tRNA synthetase class Ia" evidence="10">
    <location>
        <begin position="9"/>
        <end position="434"/>
    </location>
</feature>
<keyword evidence="7 11" id="KW-0030">Aminoacyl-tRNA synthetase</keyword>
<evidence type="ECO:0000259" key="10">
    <source>
        <dbReference type="Pfam" id="PF00133"/>
    </source>
</evidence>
<protein>
    <recommendedName>
        <fullName evidence="2">valine--tRNA ligase</fullName>
        <ecNumber evidence="2">6.1.1.9</ecNumber>
    </recommendedName>
    <alternativeName>
        <fullName evidence="8">Valyl-tRNA synthetase</fullName>
    </alternativeName>
</protein>
<accession>A0A433QRN1</accession>
<evidence type="ECO:0000256" key="1">
    <source>
        <dbReference type="ARBA" id="ARBA00005594"/>
    </source>
</evidence>
<gene>
    <name evidence="11" type="ORF">BC938DRAFT_475396</name>
</gene>
<reference evidence="11 12" key="1">
    <citation type="journal article" date="2018" name="New Phytol.">
        <title>Phylogenomics of Endogonaceae and evolution of mycorrhizas within Mucoromycota.</title>
        <authorList>
            <person name="Chang Y."/>
            <person name="Desiro A."/>
            <person name="Na H."/>
            <person name="Sandor L."/>
            <person name="Lipzen A."/>
            <person name="Clum A."/>
            <person name="Barry K."/>
            <person name="Grigoriev I.V."/>
            <person name="Martin F.M."/>
            <person name="Stajich J.E."/>
            <person name="Smith M.E."/>
            <person name="Bonito G."/>
            <person name="Spatafora J.W."/>
        </authorList>
    </citation>
    <scope>NUCLEOTIDE SEQUENCE [LARGE SCALE GENOMIC DNA]</scope>
    <source>
        <strain evidence="11 12">AD002</strain>
    </source>
</reference>
<sequence length="435" mass="50683">MLVSHANPRLWIEKKQTRHDLGREAFVAEIWKWKEKYAHGIYEQFRRLGTSFDWDRVAFTMDPKLSKAVRETFVRLHDEGVIYRANRLVNWCVRLNTALSNLEVDNLELTGRTLLSVPGYNDEKFEFGVIVQFAYQVEDSDEKIVVATTRVETMLGDSAIAVHSQDERYKNLHNKYVIQPFSGRRIPIIIDDVLVDPTFGTGAVKITPAHDFNDYEVGKRHNLEFINILNDDGTFNENAVQFKGYRRFHARKAVIEALKEKGLYRYKGQHYDGTDLQRLTGRRSVEKVLLMSLCKRFKSGDIIEPLMKPQWWINCKDMANAAMEAVTEGKLKIQPKTSEQEWFRWLENIQDWCVSRQLWWGHRVPAYFVRLEGVETQDSSDNQYWVSGQDESIAFERAKAKFPGQKFTLEQDPDVLDTWFSSGLWPFSILGGPKK</sequence>
<dbReference type="InterPro" id="IPR002300">
    <property type="entry name" value="aa-tRNA-synth_Ia"/>
</dbReference>
<keyword evidence="5" id="KW-0067">ATP-binding</keyword>
<dbReference type="PRINTS" id="PR00986">
    <property type="entry name" value="TRNASYNTHVAL"/>
</dbReference>
<comment type="caution">
    <text evidence="11">The sequence shown here is derived from an EMBL/GenBank/DDBJ whole genome shotgun (WGS) entry which is preliminary data.</text>
</comment>
<dbReference type="InterPro" id="IPR002303">
    <property type="entry name" value="Valyl-tRNA_ligase"/>
</dbReference>
<dbReference type="EMBL" id="RBNJ01002055">
    <property type="protein sequence ID" value="RUS32430.1"/>
    <property type="molecule type" value="Genomic_DNA"/>
</dbReference>
<keyword evidence="12" id="KW-1185">Reference proteome</keyword>
<evidence type="ECO:0000256" key="6">
    <source>
        <dbReference type="ARBA" id="ARBA00022917"/>
    </source>
</evidence>
<dbReference type="GO" id="GO:0006438">
    <property type="term" value="P:valyl-tRNA aminoacylation"/>
    <property type="evidence" value="ECO:0007669"/>
    <property type="project" value="InterPro"/>
</dbReference>
<evidence type="ECO:0000313" key="12">
    <source>
        <dbReference type="Proteomes" id="UP000274822"/>
    </source>
</evidence>
<dbReference type="Proteomes" id="UP000274822">
    <property type="component" value="Unassembled WGS sequence"/>
</dbReference>
<proteinExistence type="inferred from homology"/>
<comment type="catalytic activity">
    <reaction evidence="9">
        <text>tRNA(Val) + L-valine + ATP = L-valyl-tRNA(Val) + AMP + diphosphate</text>
        <dbReference type="Rhea" id="RHEA:10704"/>
        <dbReference type="Rhea" id="RHEA-COMP:9672"/>
        <dbReference type="Rhea" id="RHEA-COMP:9708"/>
        <dbReference type="ChEBI" id="CHEBI:30616"/>
        <dbReference type="ChEBI" id="CHEBI:33019"/>
        <dbReference type="ChEBI" id="CHEBI:57762"/>
        <dbReference type="ChEBI" id="CHEBI:78442"/>
        <dbReference type="ChEBI" id="CHEBI:78537"/>
        <dbReference type="ChEBI" id="CHEBI:456215"/>
        <dbReference type="EC" id="6.1.1.9"/>
    </reaction>
</comment>
<comment type="similarity">
    <text evidence="1">Belongs to the class-I aminoacyl-tRNA synthetase family.</text>
</comment>
<dbReference type="FunFam" id="3.90.740.10:FF:000005">
    <property type="entry name" value="Valine--tRNA ligase, mitochondrial"/>
    <property type="match status" value="1"/>
</dbReference>
<dbReference type="AlphaFoldDB" id="A0A433QRN1"/>
<dbReference type="InterPro" id="IPR009008">
    <property type="entry name" value="Val/Leu/Ile-tRNA-synth_edit"/>
</dbReference>
<dbReference type="GO" id="GO:0005829">
    <property type="term" value="C:cytosol"/>
    <property type="evidence" value="ECO:0007669"/>
    <property type="project" value="TreeGrafter"/>
</dbReference>
<organism evidence="11 12">
    <name type="scientific">Jimgerdemannia flammicorona</name>
    <dbReference type="NCBI Taxonomy" id="994334"/>
    <lineage>
        <taxon>Eukaryota</taxon>
        <taxon>Fungi</taxon>
        <taxon>Fungi incertae sedis</taxon>
        <taxon>Mucoromycota</taxon>
        <taxon>Mucoromycotina</taxon>
        <taxon>Endogonomycetes</taxon>
        <taxon>Endogonales</taxon>
        <taxon>Endogonaceae</taxon>
        <taxon>Jimgerdemannia</taxon>
    </lineage>
</organism>
<dbReference type="GO" id="GO:0005524">
    <property type="term" value="F:ATP binding"/>
    <property type="evidence" value="ECO:0007669"/>
    <property type="project" value="UniProtKB-KW"/>
</dbReference>
<keyword evidence="3" id="KW-0436">Ligase</keyword>
<dbReference type="EC" id="6.1.1.9" evidence="2"/>
<evidence type="ECO:0000256" key="8">
    <source>
        <dbReference type="ARBA" id="ARBA00029936"/>
    </source>
</evidence>
<evidence type="ECO:0000256" key="7">
    <source>
        <dbReference type="ARBA" id="ARBA00023146"/>
    </source>
</evidence>
<dbReference type="Pfam" id="PF00133">
    <property type="entry name" value="tRNA-synt_1"/>
    <property type="match status" value="1"/>
</dbReference>
<dbReference type="PANTHER" id="PTHR11946">
    <property type="entry name" value="VALYL-TRNA SYNTHETASES"/>
    <property type="match status" value="1"/>
</dbReference>
<evidence type="ECO:0000256" key="4">
    <source>
        <dbReference type="ARBA" id="ARBA00022741"/>
    </source>
</evidence>
<dbReference type="PANTHER" id="PTHR11946:SF109">
    <property type="entry name" value="VALINE--TRNA LIGASE"/>
    <property type="match status" value="1"/>
</dbReference>
<evidence type="ECO:0000256" key="9">
    <source>
        <dbReference type="ARBA" id="ARBA00047552"/>
    </source>
</evidence>
<name>A0A433QRN1_9FUNG</name>
<dbReference type="Gene3D" id="3.40.50.620">
    <property type="entry name" value="HUPs"/>
    <property type="match status" value="1"/>
</dbReference>
<evidence type="ECO:0000256" key="2">
    <source>
        <dbReference type="ARBA" id="ARBA00013169"/>
    </source>
</evidence>
<keyword evidence="6" id="KW-0648">Protein biosynthesis</keyword>
<evidence type="ECO:0000256" key="5">
    <source>
        <dbReference type="ARBA" id="ARBA00022840"/>
    </source>
</evidence>
<dbReference type="GO" id="GO:0002161">
    <property type="term" value="F:aminoacyl-tRNA deacylase activity"/>
    <property type="evidence" value="ECO:0007669"/>
    <property type="project" value="InterPro"/>
</dbReference>
<dbReference type="SUPFAM" id="SSF52374">
    <property type="entry name" value="Nucleotidylyl transferase"/>
    <property type="match status" value="1"/>
</dbReference>
<dbReference type="GO" id="GO:0004832">
    <property type="term" value="F:valine-tRNA ligase activity"/>
    <property type="evidence" value="ECO:0007669"/>
    <property type="project" value="UniProtKB-EC"/>
</dbReference>
<dbReference type="Gene3D" id="3.90.740.10">
    <property type="entry name" value="Valyl/Leucyl/Isoleucyl-tRNA synthetase, editing domain"/>
    <property type="match status" value="1"/>
</dbReference>